<dbReference type="AlphaFoldDB" id="A0AAD9CKF5"/>
<evidence type="ECO:0000313" key="2">
    <source>
        <dbReference type="Proteomes" id="UP001228049"/>
    </source>
</evidence>
<reference evidence="1" key="1">
    <citation type="submission" date="2023-04" db="EMBL/GenBank/DDBJ databases">
        <title>Chromosome-level genome of Chaenocephalus aceratus.</title>
        <authorList>
            <person name="Park H."/>
        </authorList>
    </citation>
    <scope>NUCLEOTIDE SEQUENCE</scope>
    <source>
        <strain evidence="1">DE</strain>
        <tissue evidence="1">Muscle</tissue>
    </source>
</reference>
<dbReference type="EMBL" id="JASDAP010000006">
    <property type="protein sequence ID" value="KAK1901259.1"/>
    <property type="molecule type" value="Genomic_DNA"/>
</dbReference>
<feature type="non-terminal residue" evidence="1">
    <location>
        <position position="1"/>
    </location>
</feature>
<protein>
    <submittedName>
        <fullName evidence="1">Torsin-4A-A</fullName>
    </submittedName>
</protein>
<comment type="caution">
    <text evidence="1">The sequence shown here is derived from an EMBL/GenBank/DDBJ whole genome shotgun (WGS) entry which is preliminary data.</text>
</comment>
<gene>
    <name evidence="1" type="ORF">KUDE01_004229</name>
</gene>
<proteinExistence type="predicted"/>
<sequence length="53" mass="6156">MPTTEYSDNIRQVDKVGGREQRHANCAGNGKLCLPGSHRRRTYRYARDFRDTT</sequence>
<organism evidence="1 2">
    <name type="scientific">Dissostichus eleginoides</name>
    <name type="common">Patagonian toothfish</name>
    <name type="synonym">Dissostichus amissus</name>
    <dbReference type="NCBI Taxonomy" id="100907"/>
    <lineage>
        <taxon>Eukaryota</taxon>
        <taxon>Metazoa</taxon>
        <taxon>Chordata</taxon>
        <taxon>Craniata</taxon>
        <taxon>Vertebrata</taxon>
        <taxon>Euteleostomi</taxon>
        <taxon>Actinopterygii</taxon>
        <taxon>Neopterygii</taxon>
        <taxon>Teleostei</taxon>
        <taxon>Neoteleostei</taxon>
        <taxon>Acanthomorphata</taxon>
        <taxon>Eupercaria</taxon>
        <taxon>Perciformes</taxon>
        <taxon>Notothenioidei</taxon>
        <taxon>Nototheniidae</taxon>
        <taxon>Dissostichus</taxon>
    </lineage>
</organism>
<accession>A0AAD9CKF5</accession>
<name>A0AAD9CKF5_DISEL</name>
<dbReference type="Proteomes" id="UP001228049">
    <property type="component" value="Unassembled WGS sequence"/>
</dbReference>
<feature type="non-terminal residue" evidence="1">
    <location>
        <position position="53"/>
    </location>
</feature>
<keyword evidence="2" id="KW-1185">Reference proteome</keyword>
<evidence type="ECO:0000313" key="1">
    <source>
        <dbReference type="EMBL" id="KAK1901259.1"/>
    </source>
</evidence>